<feature type="region of interest" description="Disordered" evidence="2">
    <location>
        <begin position="42"/>
        <end position="100"/>
    </location>
</feature>
<dbReference type="EMBL" id="JAPFFF010000001">
    <property type="protein sequence ID" value="KAK8900554.1"/>
    <property type="molecule type" value="Genomic_DNA"/>
</dbReference>
<dbReference type="Gene3D" id="1.25.40.10">
    <property type="entry name" value="Tetratricopeptide repeat domain"/>
    <property type="match status" value="1"/>
</dbReference>
<accession>A0ABR2LB65</accession>
<comment type="caution">
    <text evidence="3">The sequence shown here is derived from an EMBL/GenBank/DDBJ whole genome shotgun (WGS) entry which is preliminary data.</text>
</comment>
<sequence>MADLVPILEVKAKGNDLFRNGEYNEAIETYTEAIFMAETTRLEKHEEEEEKKVKVEVVEEETNEEKVEDEKPSTDDKNDNESNEENKTEENKAEEKPHVKSELDDLKAVLYGNRAACYKMLDDAERCLPDCDHALSLKTPNPKVRTRRSWALRKQGKANDALEELKKAFEEDPSLESSYSTQYAELQKEAAEETEKLKTEALGQLKELGNKFLGLFGMSTDNFHLQQNPDGGYNVQFKK</sequence>
<dbReference type="Proteomes" id="UP001470230">
    <property type="component" value="Unassembled WGS sequence"/>
</dbReference>
<evidence type="ECO:0000256" key="2">
    <source>
        <dbReference type="SAM" id="MobiDB-lite"/>
    </source>
</evidence>
<dbReference type="SUPFAM" id="SSF48452">
    <property type="entry name" value="TPR-like"/>
    <property type="match status" value="1"/>
</dbReference>
<dbReference type="InterPro" id="IPR011990">
    <property type="entry name" value="TPR-like_helical_dom_sf"/>
</dbReference>
<proteinExistence type="predicted"/>
<dbReference type="InterPro" id="IPR019734">
    <property type="entry name" value="TPR_rpt"/>
</dbReference>
<protein>
    <submittedName>
        <fullName evidence="3">Cytochrome c oxidase subunit 1</fullName>
    </submittedName>
</protein>
<evidence type="ECO:0000313" key="3">
    <source>
        <dbReference type="EMBL" id="KAK8900554.1"/>
    </source>
</evidence>
<feature type="compositionally biased region" description="Basic and acidic residues" evidence="2">
    <location>
        <begin position="42"/>
        <end position="57"/>
    </location>
</feature>
<name>A0ABR2LB65_9EUKA</name>
<dbReference type="InterPro" id="IPR052769">
    <property type="entry name" value="TPR_domain_protein"/>
</dbReference>
<feature type="compositionally biased region" description="Basic and acidic residues" evidence="2">
    <location>
        <begin position="64"/>
        <end position="100"/>
    </location>
</feature>
<dbReference type="PANTHER" id="PTHR46014:SF1">
    <property type="entry name" value="TETRATRICOPEPTIDE REPEAT PROTEIN 1"/>
    <property type="match status" value="1"/>
</dbReference>
<feature type="coiled-coil region" evidence="1">
    <location>
        <begin position="152"/>
        <end position="211"/>
    </location>
</feature>
<reference evidence="3 4" key="1">
    <citation type="submission" date="2024-04" db="EMBL/GenBank/DDBJ databases">
        <title>Tritrichomonas musculus Genome.</title>
        <authorList>
            <person name="Alves-Ferreira E."/>
            <person name="Grigg M."/>
            <person name="Lorenzi H."/>
            <person name="Galac M."/>
        </authorList>
    </citation>
    <scope>NUCLEOTIDE SEQUENCE [LARGE SCALE GENOMIC DNA]</scope>
    <source>
        <strain evidence="3 4">EAF2021</strain>
    </source>
</reference>
<evidence type="ECO:0000256" key="1">
    <source>
        <dbReference type="SAM" id="Coils"/>
    </source>
</evidence>
<dbReference type="SMART" id="SM00028">
    <property type="entry name" value="TPR"/>
    <property type="match status" value="3"/>
</dbReference>
<keyword evidence="1" id="KW-0175">Coiled coil</keyword>
<gene>
    <name evidence="3" type="ORF">M9Y10_002881</name>
</gene>
<organism evidence="3 4">
    <name type="scientific">Tritrichomonas musculus</name>
    <dbReference type="NCBI Taxonomy" id="1915356"/>
    <lineage>
        <taxon>Eukaryota</taxon>
        <taxon>Metamonada</taxon>
        <taxon>Parabasalia</taxon>
        <taxon>Tritrichomonadida</taxon>
        <taxon>Tritrichomonadidae</taxon>
        <taxon>Tritrichomonas</taxon>
    </lineage>
</organism>
<keyword evidence="4" id="KW-1185">Reference proteome</keyword>
<dbReference type="PANTHER" id="PTHR46014">
    <property type="entry name" value="TETRATRICOPEPTIDE REPEAT PROTEIN 1"/>
    <property type="match status" value="1"/>
</dbReference>
<evidence type="ECO:0000313" key="4">
    <source>
        <dbReference type="Proteomes" id="UP001470230"/>
    </source>
</evidence>